<gene>
    <name evidence="3" type="ORF">FSC37_14830</name>
</gene>
<name>A0A5C6U123_9BURK</name>
<proteinExistence type="predicted"/>
<reference evidence="3 4" key="1">
    <citation type="submission" date="2019-08" db="EMBL/GenBank/DDBJ databases">
        <authorList>
            <person name="Khan S.A."/>
            <person name="Jeon C.O."/>
            <person name="Jeong S.E."/>
        </authorList>
    </citation>
    <scope>NUCLEOTIDE SEQUENCE [LARGE SCALE GENOMIC DNA]</scope>
    <source>
        <strain evidence="4">IMCC1728</strain>
    </source>
</reference>
<dbReference type="GO" id="GO:0005886">
    <property type="term" value="C:plasma membrane"/>
    <property type="evidence" value="ECO:0007669"/>
    <property type="project" value="TreeGrafter"/>
</dbReference>
<evidence type="ECO:0000313" key="4">
    <source>
        <dbReference type="Proteomes" id="UP000321832"/>
    </source>
</evidence>
<sequence>MRAPLAAFVQAVALSIPLSALTLALATASRCWGDSRSPMAAALIGLLANAALNAVLIFGLWGAPAMGVAGAGWATSAARVIELALLLAAMSRPGMPTQALLAGLRDRHWHSPGLIAMAAPFMLQELVWAGSGLVYGMVFGAMGASSLALVSLIAPIEGLLVVCFLGGAVASGILVGRLLGQQRFAEAQGLAHLALRRMRWAALPVAVLGTVVAGLVAQRLPWLSGQQGLLWTLLVLSALTVWVRVQAMTLVLGILRAGGDRLGVLTVEVGGTLLVGVPLVMLAGLRWGFTLPQVYALLLAVEALKVLAFRARMRHGVWRRSLLPPPGGASRPA</sequence>
<feature type="transmembrane region" description="Helical" evidence="2">
    <location>
        <begin position="229"/>
        <end position="255"/>
    </location>
</feature>
<keyword evidence="2" id="KW-1133">Transmembrane helix</keyword>
<dbReference type="PANTHER" id="PTHR43298:SF2">
    <property type="entry name" value="FMN_FAD EXPORTER YEEO-RELATED"/>
    <property type="match status" value="1"/>
</dbReference>
<dbReference type="Proteomes" id="UP000321832">
    <property type="component" value="Unassembled WGS sequence"/>
</dbReference>
<protein>
    <recommendedName>
        <fullName evidence="5">MATE family efflux transporter</fullName>
    </recommendedName>
</protein>
<feature type="transmembrane region" description="Helical" evidence="2">
    <location>
        <begin position="262"/>
        <end position="287"/>
    </location>
</feature>
<keyword evidence="4" id="KW-1185">Reference proteome</keyword>
<keyword evidence="1" id="KW-0813">Transport</keyword>
<feature type="transmembrane region" description="Helical" evidence="2">
    <location>
        <begin position="159"/>
        <end position="179"/>
    </location>
</feature>
<accession>A0A5C6U123</accession>
<feature type="transmembrane region" description="Helical" evidence="2">
    <location>
        <begin position="293"/>
        <end position="311"/>
    </location>
</feature>
<keyword evidence="2" id="KW-0812">Transmembrane</keyword>
<dbReference type="PANTHER" id="PTHR43298">
    <property type="entry name" value="MULTIDRUG RESISTANCE PROTEIN NORM-RELATED"/>
    <property type="match status" value="1"/>
</dbReference>
<evidence type="ECO:0008006" key="5">
    <source>
        <dbReference type="Google" id="ProtNLM"/>
    </source>
</evidence>
<keyword evidence="2" id="KW-0472">Membrane</keyword>
<evidence type="ECO:0000256" key="2">
    <source>
        <dbReference type="SAM" id="Phobius"/>
    </source>
</evidence>
<dbReference type="EMBL" id="VOPW01000001">
    <property type="protein sequence ID" value="TXC66634.1"/>
    <property type="molecule type" value="Genomic_DNA"/>
</dbReference>
<feature type="transmembrane region" description="Helical" evidence="2">
    <location>
        <begin position="134"/>
        <end position="153"/>
    </location>
</feature>
<comment type="caution">
    <text evidence="3">The sequence shown here is derived from an EMBL/GenBank/DDBJ whole genome shotgun (WGS) entry which is preliminary data.</text>
</comment>
<dbReference type="InterPro" id="IPR050222">
    <property type="entry name" value="MATE_MdtK"/>
</dbReference>
<dbReference type="AlphaFoldDB" id="A0A5C6U123"/>
<feature type="transmembrane region" description="Helical" evidence="2">
    <location>
        <begin position="200"/>
        <end position="217"/>
    </location>
</feature>
<evidence type="ECO:0000256" key="1">
    <source>
        <dbReference type="ARBA" id="ARBA00022448"/>
    </source>
</evidence>
<feature type="transmembrane region" description="Helical" evidence="2">
    <location>
        <begin position="40"/>
        <end position="61"/>
    </location>
</feature>
<organism evidence="3 4">
    <name type="scientific">Piscinibacter aquaticus</name>
    <dbReference type="NCBI Taxonomy" id="392597"/>
    <lineage>
        <taxon>Bacteria</taxon>
        <taxon>Pseudomonadati</taxon>
        <taxon>Pseudomonadota</taxon>
        <taxon>Betaproteobacteria</taxon>
        <taxon>Burkholderiales</taxon>
        <taxon>Sphaerotilaceae</taxon>
        <taxon>Piscinibacter</taxon>
    </lineage>
</organism>
<evidence type="ECO:0000313" key="3">
    <source>
        <dbReference type="EMBL" id="TXC66634.1"/>
    </source>
</evidence>